<dbReference type="PROSITE" id="PS51257">
    <property type="entry name" value="PROKAR_LIPOPROTEIN"/>
    <property type="match status" value="1"/>
</dbReference>
<dbReference type="PROSITE" id="PS51352">
    <property type="entry name" value="THIOREDOXIN_2"/>
    <property type="match status" value="1"/>
</dbReference>
<organism evidence="5">
    <name type="scientific">Mangrovimonas cancribranchiae</name>
    <dbReference type="NCBI Taxonomy" id="3080055"/>
    <lineage>
        <taxon>Bacteria</taxon>
        <taxon>Pseudomonadati</taxon>
        <taxon>Bacteroidota</taxon>
        <taxon>Flavobacteriia</taxon>
        <taxon>Flavobacteriales</taxon>
        <taxon>Flavobacteriaceae</taxon>
        <taxon>Mangrovimonas</taxon>
    </lineage>
</organism>
<dbReference type="EMBL" id="CP136925">
    <property type="protein sequence ID" value="WXA12513.1"/>
    <property type="molecule type" value="Genomic_DNA"/>
</dbReference>
<dbReference type="PANTHER" id="PTHR42852:SF17">
    <property type="entry name" value="THIOREDOXIN-LIKE PROTEIN HI_1115"/>
    <property type="match status" value="1"/>
</dbReference>
<gene>
    <name evidence="5" type="ORF">R3L15_10315</name>
    <name evidence="4" type="ORF">R3L16_11275</name>
</gene>
<feature type="domain" description="Thioredoxin" evidence="3">
    <location>
        <begin position="122"/>
        <end position="267"/>
    </location>
</feature>
<dbReference type="PANTHER" id="PTHR42852">
    <property type="entry name" value="THIOL:DISULFIDE INTERCHANGE PROTEIN DSBE"/>
    <property type="match status" value="1"/>
</dbReference>
<dbReference type="CDD" id="cd02966">
    <property type="entry name" value="TlpA_like_family"/>
    <property type="match status" value="1"/>
</dbReference>
<accession>A0AAU6P6C7</accession>
<dbReference type="InterPro" id="IPR013740">
    <property type="entry name" value="Redoxin"/>
</dbReference>
<dbReference type="InterPro" id="IPR036249">
    <property type="entry name" value="Thioredoxin-like_sf"/>
</dbReference>
<dbReference type="Pfam" id="PF08534">
    <property type="entry name" value="Redoxin"/>
    <property type="match status" value="1"/>
</dbReference>
<evidence type="ECO:0000313" key="6">
    <source>
        <dbReference type="Proteomes" id="UP001368318"/>
    </source>
</evidence>
<evidence type="ECO:0000256" key="1">
    <source>
        <dbReference type="SAM" id="MobiDB-lite"/>
    </source>
</evidence>
<name>A0AAU6P6C7_9FLAO</name>
<keyword evidence="2" id="KW-0732">Signal</keyword>
<proteinExistence type="predicted"/>
<sequence>MKVKCKIFFLFLFSIVFISCNSEMKYGTPNIDVTTLNTNFFKWYNYQHESVVLSSEFVPLNNKGSIVDEGTFLKMLTTGKFIPIKLKNTSNSKTYYQLFNTTNDTIQSYMSRLAEIRLNYFLMENTPFPDFSFTDINGRTYTKASLKGKTIFFKTWFIGCKPCVEEFPILNQLVKNHEGKRDTVFISLALDTKEKLTAFLAEKPFEYIVIPKQKTFIKEQLKTSTYPTHILVDKNGTIKKVVNNIEELPIDVSNLEEVKNNKEEEKLPPPPPPAEGLKS</sequence>
<reference evidence="5 6" key="1">
    <citation type="submission" date="2023-10" db="EMBL/GenBank/DDBJ databases">
        <title>Culture-based analysis of two novel bacteria associated with mangrove crab gills.</title>
        <authorList>
            <person name="Yang X."/>
            <person name="Garuglieri E."/>
            <person name="Van Goethem M.W."/>
            <person name="Fusi M."/>
            <person name="Marasco R."/>
            <person name="Daffonchio D.G."/>
        </authorList>
    </citation>
    <scope>NUCLEOTIDE SEQUENCE</scope>
    <source>
        <strain evidence="5">UG2-1</strain>
        <strain evidence="4">UG2-2</strain>
        <strain evidence="6">UG2_2</strain>
    </source>
</reference>
<protein>
    <submittedName>
        <fullName evidence="5">TlpA disulfide reductase family protein</fullName>
    </submittedName>
</protein>
<feature type="compositionally biased region" description="Basic and acidic residues" evidence="1">
    <location>
        <begin position="256"/>
        <end position="267"/>
    </location>
</feature>
<dbReference type="GO" id="GO:0016491">
    <property type="term" value="F:oxidoreductase activity"/>
    <property type="evidence" value="ECO:0007669"/>
    <property type="project" value="InterPro"/>
</dbReference>
<dbReference type="EMBL" id="CP136924">
    <property type="protein sequence ID" value="WXA02326.1"/>
    <property type="molecule type" value="Genomic_DNA"/>
</dbReference>
<evidence type="ECO:0000256" key="2">
    <source>
        <dbReference type="SAM" id="SignalP"/>
    </source>
</evidence>
<feature type="region of interest" description="Disordered" evidence="1">
    <location>
        <begin position="256"/>
        <end position="279"/>
    </location>
</feature>
<dbReference type="Gene3D" id="3.40.30.10">
    <property type="entry name" value="Glutaredoxin"/>
    <property type="match status" value="1"/>
</dbReference>
<feature type="compositionally biased region" description="Pro residues" evidence="1">
    <location>
        <begin position="268"/>
        <end position="279"/>
    </location>
</feature>
<feature type="signal peptide" evidence="2">
    <location>
        <begin position="1"/>
        <end position="21"/>
    </location>
</feature>
<feature type="chain" id="PRO_5044712975" evidence="2">
    <location>
        <begin position="22"/>
        <end position="279"/>
    </location>
</feature>
<evidence type="ECO:0000259" key="3">
    <source>
        <dbReference type="PROSITE" id="PS51352"/>
    </source>
</evidence>
<keyword evidence="6" id="KW-1185">Reference proteome</keyword>
<dbReference type="InterPro" id="IPR050553">
    <property type="entry name" value="Thioredoxin_ResA/DsbE_sf"/>
</dbReference>
<dbReference type="AlphaFoldDB" id="A0AAU6P6C7"/>
<dbReference type="InterPro" id="IPR013766">
    <property type="entry name" value="Thioredoxin_domain"/>
</dbReference>
<evidence type="ECO:0000313" key="5">
    <source>
        <dbReference type="EMBL" id="WXA12513.1"/>
    </source>
</evidence>
<dbReference type="Proteomes" id="UP001368318">
    <property type="component" value="Chromosome"/>
</dbReference>
<dbReference type="RefSeq" id="WP_338731532.1">
    <property type="nucleotide sequence ID" value="NZ_CP136924.1"/>
</dbReference>
<evidence type="ECO:0000313" key="4">
    <source>
        <dbReference type="EMBL" id="WXA02326.1"/>
    </source>
</evidence>
<dbReference type="SUPFAM" id="SSF52833">
    <property type="entry name" value="Thioredoxin-like"/>
    <property type="match status" value="1"/>
</dbReference>
<dbReference type="KEGG" id="mcaa:R3L15_10315"/>